<comment type="caution">
    <text evidence="1">The sequence shown here is derived from an EMBL/GenBank/DDBJ whole genome shotgun (WGS) entry which is preliminary data.</text>
</comment>
<dbReference type="GO" id="GO:0005829">
    <property type="term" value="C:cytosol"/>
    <property type="evidence" value="ECO:0007669"/>
    <property type="project" value="TreeGrafter"/>
</dbReference>
<dbReference type="GO" id="GO:0006281">
    <property type="term" value="P:DNA repair"/>
    <property type="evidence" value="ECO:0007669"/>
    <property type="project" value="TreeGrafter"/>
</dbReference>
<dbReference type="GO" id="GO:0008967">
    <property type="term" value="F:phosphoglycolate phosphatase activity"/>
    <property type="evidence" value="ECO:0007669"/>
    <property type="project" value="TreeGrafter"/>
</dbReference>
<dbReference type="Gene3D" id="3.40.50.1000">
    <property type="entry name" value="HAD superfamily/HAD-like"/>
    <property type="match status" value="1"/>
</dbReference>
<dbReference type="InterPro" id="IPR023198">
    <property type="entry name" value="PGP-like_dom2"/>
</dbReference>
<dbReference type="PANTHER" id="PTHR43434:SF1">
    <property type="entry name" value="PHOSPHOGLYCOLATE PHOSPHATASE"/>
    <property type="match status" value="1"/>
</dbReference>
<reference evidence="1" key="1">
    <citation type="submission" date="2019-09" db="EMBL/GenBank/DDBJ databases">
        <title>Characterisation of the sponge microbiome using genome-centric metagenomics.</title>
        <authorList>
            <person name="Engelberts J.P."/>
            <person name="Robbins S.J."/>
            <person name="De Goeij J.M."/>
            <person name="Aranda M."/>
            <person name="Bell S.C."/>
            <person name="Webster N.S."/>
        </authorList>
    </citation>
    <scope>NUCLEOTIDE SEQUENCE</scope>
    <source>
        <strain evidence="1">SB0676_bin_10</strain>
    </source>
</reference>
<dbReference type="Pfam" id="PF00702">
    <property type="entry name" value="Hydrolase"/>
    <property type="match status" value="1"/>
</dbReference>
<dbReference type="AlphaFoldDB" id="A0A6B1FCI5"/>
<dbReference type="CDD" id="cd01427">
    <property type="entry name" value="HAD_like"/>
    <property type="match status" value="1"/>
</dbReference>
<dbReference type="Gene3D" id="1.10.150.240">
    <property type="entry name" value="Putative phosphatase, domain 2"/>
    <property type="match status" value="1"/>
</dbReference>
<keyword evidence="1" id="KW-0378">Hydrolase</keyword>
<name>A0A6B1FCI5_9SYNE</name>
<dbReference type="InterPro" id="IPR036412">
    <property type="entry name" value="HAD-like_sf"/>
</dbReference>
<evidence type="ECO:0000313" key="1">
    <source>
        <dbReference type="EMBL" id="MYG38974.1"/>
    </source>
</evidence>
<accession>A0A6B1FCI5</accession>
<dbReference type="SFLD" id="SFLDG01129">
    <property type="entry name" value="C1.5:_HAD__Beta-PGM__Phosphata"/>
    <property type="match status" value="1"/>
</dbReference>
<dbReference type="SFLD" id="SFLDS00003">
    <property type="entry name" value="Haloacid_Dehalogenase"/>
    <property type="match status" value="1"/>
</dbReference>
<dbReference type="InterPro" id="IPR050155">
    <property type="entry name" value="HAD-like_hydrolase_sf"/>
</dbReference>
<sequence length="260" mass="27114">MVWLQIGPQRFGPLRAILLDKDGTLSSSEAFLMALAEARLATALQQVPAGLRPQLTGLLQRAYGLLADQGTPGLDPGGATAVASAGHNLISTATCLAQVGLSWSEALAKAQVIHGQPLNDHLARAELTPPLSGVRQLLRRAQDLGLPCGIISGDCRQGIEDFLRHWGLLGAITVFRGSDQLPAKPAAQAALHLCRDLGVDPQHCLLCGDSGQDLAMARAAGVGVVVGYTGGWRNPPRLQGFDALVADWGAVTLLASTSST</sequence>
<proteinExistence type="predicted"/>
<gene>
    <name evidence="1" type="ORF">F4162_08480</name>
</gene>
<dbReference type="InterPro" id="IPR006439">
    <property type="entry name" value="HAD-SF_hydro_IA"/>
</dbReference>
<dbReference type="InterPro" id="IPR023214">
    <property type="entry name" value="HAD_sf"/>
</dbReference>
<protein>
    <submittedName>
        <fullName evidence="1">HAD family hydrolase</fullName>
    </submittedName>
</protein>
<dbReference type="SUPFAM" id="SSF56784">
    <property type="entry name" value="HAD-like"/>
    <property type="match status" value="1"/>
</dbReference>
<dbReference type="PANTHER" id="PTHR43434">
    <property type="entry name" value="PHOSPHOGLYCOLATE PHOSPHATASE"/>
    <property type="match status" value="1"/>
</dbReference>
<dbReference type="NCBIfam" id="TIGR01549">
    <property type="entry name" value="HAD-SF-IA-v1"/>
    <property type="match status" value="1"/>
</dbReference>
<dbReference type="EMBL" id="VYDO01000267">
    <property type="protein sequence ID" value="MYG38974.1"/>
    <property type="molecule type" value="Genomic_DNA"/>
</dbReference>
<organism evidence="1">
    <name type="scientific">Synechococcus sp. SB0676_bin_10</name>
    <dbReference type="NCBI Taxonomy" id="2604869"/>
    <lineage>
        <taxon>Bacteria</taxon>
        <taxon>Bacillati</taxon>
        <taxon>Cyanobacteriota</taxon>
        <taxon>Cyanophyceae</taxon>
        <taxon>Synechococcales</taxon>
        <taxon>Synechococcaceae</taxon>
        <taxon>Synechococcus</taxon>
    </lineage>
</organism>